<evidence type="ECO:0000313" key="2">
    <source>
        <dbReference type="EMBL" id="QDT34008.1"/>
    </source>
</evidence>
<accession>A0A517QQX4</accession>
<evidence type="ECO:0000313" key="3">
    <source>
        <dbReference type="Proteomes" id="UP000315724"/>
    </source>
</evidence>
<dbReference type="EMBL" id="CP036267">
    <property type="protein sequence ID" value="QDT34008.1"/>
    <property type="molecule type" value="Genomic_DNA"/>
</dbReference>
<name>A0A517QQX4_9PLAN</name>
<dbReference type="RefSeq" id="WP_197441738.1">
    <property type="nucleotide sequence ID" value="NZ_CP036267.1"/>
</dbReference>
<protein>
    <submittedName>
        <fullName evidence="2">Uncharacterized protein</fullName>
    </submittedName>
</protein>
<dbReference type="KEGG" id="tpol:Mal48_32650"/>
<reference evidence="2 3" key="1">
    <citation type="submission" date="2019-02" db="EMBL/GenBank/DDBJ databases">
        <title>Deep-cultivation of Planctomycetes and their phenomic and genomic characterization uncovers novel biology.</title>
        <authorList>
            <person name="Wiegand S."/>
            <person name="Jogler M."/>
            <person name="Boedeker C."/>
            <person name="Pinto D."/>
            <person name="Vollmers J."/>
            <person name="Rivas-Marin E."/>
            <person name="Kohn T."/>
            <person name="Peeters S.H."/>
            <person name="Heuer A."/>
            <person name="Rast P."/>
            <person name="Oberbeckmann S."/>
            <person name="Bunk B."/>
            <person name="Jeske O."/>
            <person name="Meyerdierks A."/>
            <person name="Storesund J.E."/>
            <person name="Kallscheuer N."/>
            <person name="Luecker S."/>
            <person name="Lage O.M."/>
            <person name="Pohl T."/>
            <person name="Merkel B.J."/>
            <person name="Hornburger P."/>
            <person name="Mueller R.-W."/>
            <person name="Bruemmer F."/>
            <person name="Labrenz M."/>
            <person name="Spormann A.M."/>
            <person name="Op den Camp H."/>
            <person name="Overmann J."/>
            <person name="Amann R."/>
            <person name="Jetten M.S.M."/>
            <person name="Mascher T."/>
            <person name="Medema M.H."/>
            <person name="Devos D.P."/>
            <person name="Kaster A.-K."/>
            <person name="Ovreas L."/>
            <person name="Rohde M."/>
            <person name="Galperin M.Y."/>
            <person name="Jogler C."/>
        </authorList>
    </citation>
    <scope>NUCLEOTIDE SEQUENCE [LARGE SCALE GENOMIC DNA]</scope>
    <source>
        <strain evidence="2 3">Mal48</strain>
    </source>
</reference>
<feature type="region of interest" description="Disordered" evidence="1">
    <location>
        <begin position="1"/>
        <end position="21"/>
    </location>
</feature>
<gene>
    <name evidence="2" type="ORF">Mal48_32650</name>
</gene>
<dbReference type="Proteomes" id="UP000315724">
    <property type="component" value="Chromosome"/>
</dbReference>
<organism evidence="2 3">
    <name type="scientific">Thalassoglobus polymorphus</name>
    <dbReference type="NCBI Taxonomy" id="2527994"/>
    <lineage>
        <taxon>Bacteria</taxon>
        <taxon>Pseudomonadati</taxon>
        <taxon>Planctomycetota</taxon>
        <taxon>Planctomycetia</taxon>
        <taxon>Planctomycetales</taxon>
        <taxon>Planctomycetaceae</taxon>
        <taxon>Thalassoglobus</taxon>
    </lineage>
</organism>
<sequence>MTATMNGKPKNASAIGPDVTNGAKQTLDHSIPYRVELSICGDADLLFHRWNCEAVEAKAKAAKGSAAKKTDDVESYVYRNNDNELCIPGEYLRQAIIAAAKYRQDPRSPRKSAMDLVKAAVVSLTPLASLGIEDWDYEHRCRVQVQRSGVTRVRPAINAGWTATFLLMVNLPEYVSSGMLHGLVSDAGRLIGIADFRPTYGRFRVTRFDVLDD</sequence>
<keyword evidence="3" id="KW-1185">Reference proteome</keyword>
<dbReference type="AlphaFoldDB" id="A0A517QQX4"/>
<evidence type="ECO:0000256" key="1">
    <source>
        <dbReference type="SAM" id="MobiDB-lite"/>
    </source>
</evidence>
<proteinExistence type="predicted"/>